<evidence type="ECO:0000313" key="2">
    <source>
        <dbReference type="EMBL" id="KTG29359.1"/>
    </source>
</evidence>
<dbReference type="Pfam" id="PF24001">
    <property type="entry name" value="DUF7317"/>
    <property type="match status" value="1"/>
</dbReference>
<evidence type="ECO:0000256" key="1">
    <source>
        <dbReference type="SAM" id="MobiDB-lite"/>
    </source>
</evidence>
<dbReference type="Gene3D" id="1.10.10.60">
    <property type="entry name" value="Homeodomain-like"/>
    <property type="match status" value="1"/>
</dbReference>
<dbReference type="EMBL" id="LOPV01000104">
    <property type="protein sequence ID" value="KTG29359.1"/>
    <property type="molecule type" value="Genomic_DNA"/>
</dbReference>
<keyword evidence="3" id="KW-1185">Reference proteome</keyword>
<dbReference type="RefSeq" id="WP_058571542.1">
    <property type="nucleotide sequence ID" value="NZ_LOPV01000104.1"/>
</dbReference>
<dbReference type="InterPro" id="IPR055741">
    <property type="entry name" value="DUF7317"/>
</dbReference>
<dbReference type="AlphaFoldDB" id="A0A0W1ST94"/>
<organism evidence="2 3">
    <name type="scientific">Haloferax profundi</name>
    <dbReference type="NCBI Taxonomy" id="1544718"/>
    <lineage>
        <taxon>Archaea</taxon>
        <taxon>Methanobacteriati</taxon>
        <taxon>Methanobacteriota</taxon>
        <taxon>Stenosarchaea group</taxon>
        <taxon>Halobacteria</taxon>
        <taxon>Halobacteriales</taxon>
        <taxon>Haloferacaceae</taxon>
        <taxon>Haloferax</taxon>
    </lineage>
</organism>
<sequence>MHSNALATAITLYRSGTLTLSQAATRSGFSEDELRVALQRHGVPVREDDAPVTATSTDHSASAD</sequence>
<proteinExistence type="predicted"/>
<comment type="caution">
    <text evidence="2">The sequence shown here is derived from an EMBL/GenBank/DDBJ whole genome shotgun (WGS) entry which is preliminary data.</text>
</comment>
<dbReference type="Proteomes" id="UP000053157">
    <property type="component" value="Unassembled WGS sequence"/>
</dbReference>
<dbReference type="OrthoDB" id="225412at2157"/>
<protein>
    <submittedName>
        <fullName evidence="2">Uncharacterized protein</fullName>
    </submittedName>
</protein>
<name>A0A0W1ST94_9EURY</name>
<reference evidence="2 3" key="1">
    <citation type="submission" date="2015-12" db="EMBL/GenBank/DDBJ databases">
        <title>Haloferax profundi sp. nov. isolated from the Discovery deep brine-seawater interface in the Red Sea.</title>
        <authorList>
            <person name="Zhang G."/>
            <person name="Stingl U."/>
            <person name="Rashid M."/>
        </authorList>
    </citation>
    <scope>NUCLEOTIDE SEQUENCE [LARGE SCALE GENOMIC DNA]</scope>
    <source>
        <strain evidence="2 3">SB29</strain>
    </source>
</reference>
<feature type="region of interest" description="Disordered" evidence="1">
    <location>
        <begin position="42"/>
        <end position="64"/>
    </location>
</feature>
<gene>
    <name evidence="2" type="ORF">AUR66_10785</name>
</gene>
<accession>A0A0W1ST94</accession>
<feature type="compositionally biased region" description="Polar residues" evidence="1">
    <location>
        <begin position="53"/>
        <end position="64"/>
    </location>
</feature>
<evidence type="ECO:0000313" key="3">
    <source>
        <dbReference type="Proteomes" id="UP000053157"/>
    </source>
</evidence>